<feature type="binding site" evidence="7">
    <location>
        <position position="358"/>
    </location>
    <ligand>
        <name>Mg(2+)</name>
        <dbReference type="ChEBI" id="CHEBI:18420"/>
    </ligand>
</feature>
<name>A0ABU0JVQ6_HATLI</name>
<dbReference type="EC" id="2.4.2.14" evidence="7"/>
<dbReference type="InterPro" id="IPR005854">
    <property type="entry name" value="PurF"/>
</dbReference>
<dbReference type="SUPFAM" id="SSF53271">
    <property type="entry name" value="PRTase-like"/>
    <property type="match status" value="1"/>
</dbReference>
<keyword evidence="7" id="KW-0004">4Fe-4S</keyword>
<comment type="similarity">
    <text evidence="2 7 8">In the C-terminal section; belongs to the purine/pyrimidine phosphoribosyltransferase family.</text>
</comment>
<dbReference type="Pfam" id="PF13522">
    <property type="entry name" value="GATase_6"/>
    <property type="match status" value="1"/>
</dbReference>
<feature type="binding site" evidence="7">
    <location>
        <position position="448"/>
    </location>
    <ligand>
        <name>[4Fe-4S] cluster</name>
        <dbReference type="ChEBI" id="CHEBI:49883"/>
    </ligand>
</feature>
<dbReference type="InterPro" id="IPR029057">
    <property type="entry name" value="PRTase-like"/>
</dbReference>
<dbReference type="PROSITE" id="PS51278">
    <property type="entry name" value="GATASE_TYPE_2"/>
    <property type="match status" value="1"/>
</dbReference>
<organism evidence="10 11">
    <name type="scientific">Hathewaya limosa</name>
    <name type="common">Clostridium limosum</name>
    <dbReference type="NCBI Taxonomy" id="1536"/>
    <lineage>
        <taxon>Bacteria</taxon>
        <taxon>Bacillati</taxon>
        <taxon>Bacillota</taxon>
        <taxon>Clostridia</taxon>
        <taxon>Eubacteriales</taxon>
        <taxon>Clostridiaceae</taxon>
        <taxon>Hathewaya</taxon>
    </lineage>
</organism>
<feature type="binding site" evidence="7">
    <location>
        <position position="445"/>
    </location>
    <ligand>
        <name>[4Fe-4S] cluster</name>
        <dbReference type="ChEBI" id="CHEBI:49883"/>
    </ligand>
</feature>
<evidence type="ECO:0000313" key="10">
    <source>
        <dbReference type="EMBL" id="MDQ0480218.1"/>
    </source>
</evidence>
<feature type="binding site" evidence="7">
    <location>
        <position position="394"/>
    </location>
    <ligand>
        <name>[4Fe-4S] cluster</name>
        <dbReference type="ChEBI" id="CHEBI:49883"/>
    </ligand>
</feature>
<evidence type="ECO:0000256" key="5">
    <source>
        <dbReference type="ARBA" id="ARBA00022755"/>
    </source>
</evidence>
<dbReference type="PIRSF" id="PIRSF000485">
    <property type="entry name" value="Amd_phspho_trans"/>
    <property type="match status" value="1"/>
</dbReference>
<evidence type="ECO:0000313" key="11">
    <source>
        <dbReference type="Proteomes" id="UP001224418"/>
    </source>
</evidence>
<keyword evidence="5 7" id="KW-0658">Purine biosynthesis</keyword>
<keyword evidence="11" id="KW-1185">Reference proteome</keyword>
<evidence type="ECO:0000256" key="7">
    <source>
        <dbReference type="HAMAP-Rule" id="MF_01931"/>
    </source>
</evidence>
<keyword evidence="3 7" id="KW-0328">Glycosyltransferase</keyword>
<feature type="active site" description="Nucleophile" evidence="7">
    <location>
        <position position="11"/>
    </location>
</feature>
<dbReference type="NCBIfam" id="TIGR01134">
    <property type="entry name" value="purF"/>
    <property type="match status" value="1"/>
</dbReference>
<feature type="binding site" evidence="7">
    <location>
        <position position="295"/>
    </location>
    <ligand>
        <name>Mg(2+)</name>
        <dbReference type="ChEBI" id="CHEBI:18420"/>
    </ligand>
</feature>
<reference evidence="10 11" key="1">
    <citation type="submission" date="2023-07" db="EMBL/GenBank/DDBJ databases">
        <title>Genomic Encyclopedia of Type Strains, Phase IV (KMG-IV): sequencing the most valuable type-strain genomes for metagenomic binning, comparative biology and taxonomic classification.</title>
        <authorList>
            <person name="Goeker M."/>
        </authorList>
    </citation>
    <scope>NUCLEOTIDE SEQUENCE [LARGE SCALE GENOMIC DNA]</scope>
    <source>
        <strain evidence="10 11">DSM 1400</strain>
    </source>
</reference>
<comment type="pathway">
    <text evidence="1 7 8">Purine metabolism; IMP biosynthesis via de novo pathway; N(1)-(5-phospho-D-ribosyl)glycinamide from 5-phospho-alpha-D-ribose 1-diphosphate: step 1/2.</text>
</comment>
<dbReference type="InterPro" id="IPR035584">
    <property type="entry name" value="PurF_N"/>
</dbReference>
<keyword evidence="7" id="KW-0411">Iron-sulfur</keyword>
<dbReference type="CDD" id="cd06223">
    <property type="entry name" value="PRTases_typeI"/>
    <property type="match status" value="1"/>
</dbReference>
<dbReference type="HAMAP" id="MF_01931">
    <property type="entry name" value="PurF"/>
    <property type="match status" value="1"/>
</dbReference>
<evidence type="ECO:0000256" key="1">
    <source>
        <dbReference type="ARBA" id="ARBA00005209"/>
    </source>
</evidence>
<protein>
    <recommendedName>
        <fullName evidence="7">Amidophosphoribosyltransferase</fullName>
        <shortName evidence="7">ATase</shortName>
        <ecNumber evidence="7">2.4.2.14</ecNumber>
    </recommendedName>
    <alternativeName>
        <fullName evidence="7">Glutamine phosphoribosylpyrophosphate amidotransferase</fullName>
        <shortName evidence="7">GPATase</shortName>
    </alternativeName>
</protein>
<keyword evidence="7" id="KW-0408">Iron</keyword>
<sequence length="455" mass="50971">MLQEDKLKEECGIFGVYSNKNFNVATMIYYGLCALQHRGEESAGIAVCKEKSLKYYKDMGLVCNVFNDKTLQSLNGNVGIGHVRYSTTGLSEKINAQPILGKFKNNIIAMGHNGNLKNARELRKCLQNKKYKFETSIDSEVILKLVEMNQENKNLEEAILEALKLVKGSYSLAFVIENKLIGVRDPHGIRPLCMGKLGEDYILSSESCAFESLGAEFIRDVEPGEMIVINENGFKSIKLKQNFQCNTCIFEYIYFARPDSIIDGFSVYESRVMAGKKLYEEEKIDADVVLGVPDSGIPAAEGYAEASGIPFKVGFVKNKYVGRTFIVPSQCMRQKKVALKLNPLKSIVKGKRVIVVDDSIVRGNTSKYLVDSIRKAGAKEVHFRVASPIIKYPCYFGISTHNRGELIGANKSVEEIKEFLGVDSLRYLSIDRLISIFNKKKYGFCLGCFNGKYPR</sequence>
<proteinExistence type="inferred from homology"/>
<keyword evidence="4 7" id="KW-0808">Transferase</keyword>
<keyword evidence="6 7" id="KW-0315">Glutamine amidotransferase</keyword>
<evidence type="ECO:0000256" key="4">
    <source>
        <dbReference type="ARBA" id="ARBA00022679"/>
    </source>
</evidence>
<dbReference type="Proteomes" id="UP001224418">
    <property type="component" value="Unassembled WGS sequence"/>
</dbReference>
<comment type="catalytic activity">
    <reaction evidence="7 8">
        <text>5-phospho-beta-D-ribosylamine + L-glutamate + diphosphate = 5-phospho-alpha-D-ribose 1-diphosphate + L-glutamine + H2O</text>
        <dbReference type="Rhea" id="RHEA:14905"/>
        <dbReference type="ChEBI" id="CHEBI:15377"/>
        <dbReference type="ChEBI" id="CHEBI:29985"/>
        <dbReference type="ChEBI" id="CHEBI:33019"/>
        <dbReference type="ChEBI" id="CHEBI:58017"/>
        <dbReference type="ChEBI" id="CHEBI:58359"/>
        <dbReference type="ChEBI" id="CHEBI:58681"/>
        <dbReference type="EC" id="2.4.2.14"/>
    </reaction>
</comment>
<evidence type="ECO:0000256" key="3">
    <source>
        <dbReference type="ARBA" id="ARBA00022676"/>
    </source>
</evidence>
<feature type="domain" description="Glutamine amidotransferase type-2" evidence="9">
    <location>
        <begin position="11"/>
        <end position="232"/>
    </location>
</feature>
<comment type="cofactor">
    <cofactor evidence="7">
        <name>Mg(2+)</name>
        <dbReference type="ChEBI" id="CHEBI:18420"/>
    </cofactor>
    <text evidence="7">Binds 1 Mg(2+) ion per subunit.</text>
</comment>
<dbReference type="Pfam" id="PF00156">
    <property type="entry name" value="Pribosyltran"/>
    <property type="match status" value="1"/>
</dbReference>
<keyword evidence="7" id="KW-0460">Magnesium</keyword>
<dbReference type="PANTHER" id="PTHR11907">
    <property type="entry name" value="AMIDOPHOSPHORIBOSYLTRANSFERASE"/>
    <property type="match status" value="1"/>
</dbReference>
<evidence type="ECO:0000256" key="2">
    <source>
        <dbReference type="ARBA" id="ARBA00010138"/>
    </source>
</evidence>
<gene>
    <name evidence="7" type="primary">purF</name>
    <name evidence="10" type="ORF">QOZ93_001966</name>
</gene>
<dbReference type="Gene3D" id="3.60.20.10">
    <property type="entry name" value="Glutamine Phosphoribosylpyrophosphate, subunit 1, domain 1"/>
    <property type="match status" value="1"/>
</dbReference>
<dbReference type="InterPro" id="IPR029055">
    <property type="entry name" value="Ntn_hydrolases_N"/>
</dbReference>
<feature type="binding site" evidence="7">
    <location>
        <position position="248"/>
    </location>
    <ligand>
        <name>[4Fe-4S] cluster</name>
        <dbReference type="ChEBI" id="CHEBI:49883"/>
    </ligand>
</feature>
<dbReference type="InterPro" id="IPR000836">
    <property type="entry name" value="PRTase_dom"/>
</dbReference>
<feature type="binding site" evidence="7">
    <location>
        <position position="357"/>
    </location>
    <ligand>
        <name>Mg(2+)</name>
        <dbReference type="ChEBI" id="CHEBI:18420"/>
    </ligand>
</feature>
<comment type="caution">
    <text evidence="10">The sequence shown here is derived from an EMBL/GenBank/DDBJ whole genome shotgun (WGS) entry which is preliminary data.</text>
</comment>
<evidence type="ECO:0000259" key="9">
    <source>
        <dbReference type="PROSITE" id="PS51278"/>
    </source>
</evidence>
<evidence type="ECO:0000256" key="8">
    <source>
        <dbReference type="PIRNR" id="PIRNR000485"/>
    </source>
</evidence>
<comment type="cofactor">
    <cofactor evidence="7">
        <name>[4Fe-4S] cluster</name>
        <dbReference type="ChEBI" id="CHEBI:49883"/>
    </cofactor>
    <text evidence="7">Binds 1 [4Fe-4S] cluster per subunit.</text>
</comment>
<dbReference type="Gene3D" id="3.40.50.2020">
    <property type="match status" value="1"/>
</dbReference>
<accession>A0ABU0JVQ6</accession>
<keyword evidence="7" id="KW-0479">Metal-binding</keyword>
<dbReference type="RefSeq" id="WP_307356097.1">
    <property type="nucleotide sequence ID" value="NZ_BAAACJ010000055.1"/>
</dbReference>
<dbReference type="EMBL" id="JAUSWN010000016">
    <property type="protein sequence ID" value="MDQ0480218.1"/>
    <property type="molecule type" value="Genomic_DNA"/>
</dbReference>
<dbReference type="GO" id="GO:0004044">
    <property type="term" value="F:amidophosphoribosyltransferase activity"/>
    <property type="evidence" value="ECO:0007669"/>
    <property type="project" value="UniProtKB-EC"/>
</dbReference>
<dbReference type="CDD" id="cd00715">
    <property type="entry name" value="GPATase_N"/>
    <property type="match status" value="1"/>
</dbReference>
<evidence type="ECO:0000256" key="6">
    <source>
        <dbReference type="ARBA" id="ARBA00022962"/>
    </source>
</evidence>
<dbReference type="SUPFAM" id="SSF56235">
    <property type="entry name" value="N-terminal nucleophile aminohydrolases (Ntn hydrolases)"/>
    <property type="match status" value="1"/>
</dbReference>
<comment type="function">
    <text evidence="7">Catalyzes the formation of phosphoribosylamine from phosphoribosylpyrophosphate (PRPP) and glutamine.</text>
</comment>
<dbReference type="InterPro" id="IPR017932">
    <property type="entry name" value="GATase_2_dom"/>
</dbReference>